<gene>
    <name evidence="2" type="ORF">ACFVKH_05345</name>
</gene>
<dbReference type="NCBIfam" id="TIGR01451">
    <property type="entry name" value="B_ant_repeat"/>
    <property type="match status" value="1"/>
</dbReference>
<accession>A0ABW6IC03</accession>
<evidence type="ECO:0000259" key="1">
    <source>
        <dbReference type="Pfam" id="PF01345"/>
    </source>
</evidence>
<name>A0ABW6IC03_9CYAN</name>
<dbReference type="Pfam" id="PF01345">
    <property type="entry name" value="DUF11"/>
    <property type="match status" value="1"/>
</dbReference>
<dbReference type="Gene3D" id="2.60.40.740">
    <property type="match status" value="1"/>
</dbReference>
<protein>
    <submittedName>
        <fullName evidence="2">DUF11 domain-containing protein</fullName>
    </submittedName>
</protein>
<keyword evidence="3" id="KW-1185">Reference proteome</keyword>
<comment type="caution">
    <text evidence="2">The sequence shown here is derived from an EMBL/GenBank/DDBJ whole genome shotgun (WGS) entry which is preliminary data.</text>
</comment>
<sequence>MIAILVSYLLSYLGQPVPVSQAQTMVTNQAGAAFGPDRTPLSSNETTFQIPGQAALSITKTADRAAAEPGDVVLYRLLIQNTGAAVAAPITIADQLPFGLTYVNNSVRAAVEGVSVTPSAVTPDGNRVVFQFDGLSLSPTQRLEVVYAALLTPDAIRGSGQNVAQVSAPGIPPAAAVFQLTIRAGILSDCGTIIGRVFVDKNFDGEQQPGEAGVPNAVIFMDDGNRIITDPEGLFSVVNVVSGNRVGTLDLSSLPGYTLAPNLYRIENNSQSRLVRLAPGGLARMNFAVTPTFGEGES</sequence>
<organism evidence="2 3">
    <name type="scientific">Almyronema epifaneia S1</name>
    <dbReference type="NCBI Taxonomy" id="2991925"/>
    <lineage>
        <taxon>Bacteria</taxon>
        <taxon>Bacillati</taxon>
        <taxon>Cyanobacteriota</taxon>
        <taxon>Cyanophyceae</taxon>
        <taxon>Nodosilineales</taxon>
        <taxon>Nodosilineaceae</taxon>
        <taxon>Almyronema</taxon>
        <taxon>Almyronema epifaneia</taxon>
    </lineage>
</organism>
<dbReference type="InterPro" id="IPR051172">
    <property type="entry name" value="Chlamydia_OmcB"/>
</dbReference>
<dbReference type="InterPro" id="IPR047589">
    <property type="entry name" value="DUF11_rpt"/>
</dbReference>
<evidence type="ECO:0000313" key="2">
    <source>
        <dbReference type="EMBL" id="MFE4105692.1"/>
    </source>
</evidence>
<reference evidence="2 3" key="1">
    <citation type="submission" date="2024-10" db="EMBL/GenBank/DDBJ databases">
        <authorList>
            <person name="Ratan Roy A."/>
            <person name="Morales Sandoval P.H."/>
            <person name="De Los Santos Villalobos S."/>
            <person name="Chakraborty S."/>
            <person name="Mukherjee J."/>
        </authorList>
    </citation>
    <scope>NUCLEOTIDE SEQUENCE [LARGE SCALE GENOMIC DNA]</scope>
    <source>
        <strain evidence="2 3">S1</strain>
    </source>
</reference>
<dbReference type="PANTHER" id="PTHR34819">
    <property type="entry name" value="LARGE CYSTEINE-RICH PERIPLASMIC PROTEIN OMCB"/>
    <property type="match status" value="1"/>
</dbReference>
<dbReference type="PANTHER" id="PTHR34819:SF3">
    <property type="entry name" value="CELL SURFACE PROTEIN"/>
    <property type="match status" value="1"/>
</dbReference>
<dbReference type="Proteomes" id="UP001600165">
    <property type="component" value="Unassembled WGS sequence"/>
</dbReference>
<proteinExistence type="predicted"/>
<dbReference type="EMBL" id="JBHZOL010000031">
    <property type="protein sequence ID" value="MFE4105692.1"/>
    <property type="molecule type" value="Genomic_DNA"/>
</dbReference>
<dbReference type="Gene3D" id="2.60.40.10">
    <property type="entry name" value="Immunoglobulins"/>
    <property type="match status" value="1"/>
</dbReference>
<feature type="domain" description="DUF11" evidence="1">
    <location>
        <begin position="56"/>
        <end position="110"/>
    </location>
</feature>
<evidence type="ECO:0000313" key="3">
    <source>
        <dbReference type="Proteomes" id="UP001600165"/>
    </source>
</evidence>
<dbReference type="RefSeq" id="WP_377962715.1">
    <property type="nucleotide sequence ID" value="NZ_JBHZOL010000031.1"/>
</dbReference>
<dbReference type="InterPro" id="IPR001434">
    <property type="entry name" value="OmcB-like_DUF11"/>
</dbReference>
<dbReference type="InterPro" id="IPR013783">
    <property type="entry name" value="Ig-like_fold"/>
</dbReference>